<dbReference type="EMBL" id="UHFN01000007">
    <property type="protein sequence ID" value="SUN63657.1"/>
    <property type="molecule type" value="Genomic_DNA"/>
</dbReference>
<name>A0A380KHA5_9STRE</name>
<dbReference type="Proteomes" id="UP000254924">
    <property type="component" value="Unassembled WGS sequence"/>
</dbReference>
<accession>A0A380KHA5</accession>
<evidence type="ECO:0000313" key="2">
    <source>
        <dbReference type="EMBL" id="SUN63657.1"/>
    </source>
</evidence>
<keyword evidence="2" id="KW-0378">Hydrolase</keyword>
<keyword evidence="2" id="KW-0326">Glycosidase</keyword>
<feature type="domain" description="DJ-1/PfpI" evidence="1">
    <location>
        <begin position="4"/>
        <end position="171"/>
    </location>
</feature>
<evidence type="ECO:0000259" key="1">
    <source>
        <dbReference type="Pfam" id="PF01965"/>
    </source>
</evidence>
<gene>
    <name evidence="2" type="primary">lin0465</name>
    <name evidence="2" type="ORF">NCTC12224_02562</name>
</gene>
<dbReference type="Pfam" id="PF01965">
    <property type="entry name" value="DJ-1_PfpI"/>
    <property type="match status" value="1"/>
</dbReference>
<dbReference type="InterPro" id="IPR002818">
    <property type="entry name" value="DJ-1/PfpI"/>
</dbReference>
<proteinExistence type="predicted"/>
<keyword evidence="3" id="KW-1185">Reference proteome</keyword>
<dbReference type="AlphaFoldDB" id="A0A380KHA5"/>
<dbReference type="SUPFAM" id="SSF52317">
    <property type="entry name" value="Class I glutamine amidotransferase-like"/>
    <property type="match status" value="1"/>
</dbReference>
<dbReference type="GO" id="GO:0016798">
    <property type="term" value="F:hydrolase activity, acting on glycosyl bonds"/>
    <property type="evidence" value="ECO:0007669"/>
    <property type="project" value="UniProtKB-KW"/>
</dbReference>
<dbReference type="OrthoDB" id="6003696at2"/>
<dbReference type="EC" id="3.2.-.-" evidence="2"/>
<dbReference type="InterPro" id="IPR029062">
    <property type="entry name" value="Class_I_gatase-like"/>
</dbReference>
<sequence>MRIVYVYLLDTMADWEHGYLLQALSLQSMAQKEKLIVQTIARVKAPIKTAGGMTLVPDKTLAEVDIHSAAALVLIGADTWLEKEQADILSLAAQFIENDILVAAICGATLGLADKGLLDDRKHTSNASFFLKMSANYKGSDYYREELAVYDKGIITASSAGSLLWAKRIIEQLDIYSDRTIGTWFDYFSTGEPAYYGELVASLQDEAKQQI</sequence>
<organism evidence="2 3">
    <name type="scientific">Streptococcus hyointestinalis</name>
    <dbReference type="NCBI Taxonomy" id="1337"/>
    <lineage>
        <taxon>Bacteria</taxon>
        <taxon>Bacillati</taxon>
        <taxon>Bacillota</taxon>
        <taxon>Bacilli</taxon>
        <taxon>Lactobacillales</taxon>
        <taxon>Streptococcaceae</taxon>
        <taxon>Streptococcus</taxon>
    </lineage>
</organism>
<reference evidence="2 3" key="1">
    <citation type="submission" date="2018-06" db="EMBL/GenBank/DDBJ databases">
        <authorList>
            <consortium name="Pathogen Informatics"/>
            <person name="Doyle S."/>
        </authorList>
    </citation>
    <scope>NUCLEOTIDE SEQUENCE [LARGE SCALE GENOMIC DNA]</scope>
    <source>
        <strain evidence="2 3">NCTC12224</strain>
    </source>
</reference>
<protein>
    <submittedName>
        <fullName evidence="2">Lin0465 protein</fullName>
        <ecNumber evidence="2">3.2.-.-</ecNumber>
    </submittedName>
</protein>
<evidence type="ECO:0000313" key="3">
    <source>
        <dbReference type="Proteomes" id="UP000254924"/>
    </source>
</evidence>
<dbReference type="Gene3D" id="3.40.50.880">
    <property type="match status" value="1"/>
</dbReference>